<organism evidence="1 2">
    <name type="scientific">Cichorium intybus</name>
    <name type="common">Chicory</name>
    <dbReference type="NCBI Taxonomy" id="13427"/>
    <lineage>
        <taxon>Eukaryota</taxon>
        <taxon>Viridiplantae</taxon>
        <taxon>Streptophyta</taxon>
        <taxon>Embryophyta</taxon>
        <taxon>Tracheophyta</taxon>
        <taxon>Spermatophyta</taxon>
        <taxon>Magnoliopsida</taxon>
        <taxon>eudicotyledons</taxon>
        <taxon>Gunneridae</taxon>
        <taxon>Pentapetalae</taxon>
        <taxon>asterids</taxon>
        <taxon>campanulids</taxon>
        <taxon>Asterales</taxon>
        <taxon>Asteraceae</taxon>
        <taxon>Cichorioideae</taxon>
        <taxon>Cichorieae</taxon>
        <taxon>Cichoriinae</taxon>
        <taxon>Cichorium</taxon>
    </lineage>
</organism>
<gene>
    <name evidence="1" type="ORF">L2E82_15242</name>
</gene>
<reference evidence="1 2" key="2">
    <citation type="journal article" date="2022" name="Mol. Ecol. Resour.">
        <title>The genomes of chicory, endive, great burdock and yacon provide insights into Asteraceae paleo-polyploidization history and plant inulin production.</title>
        <authorList>
            <person name="Fan W."/>
            <person name="Wang S."/>
            <person name="Wang H."/>
            <person name="Wang A."/>
            <person name="Jiang F."/>
            <person name="Liu H."/>
            <person name="Zhao H."/>
            <person name="Xu D."/>
            <person name="Zhang Y."/>
        </authorList>
    </citation>
    <scope>NUCLEOTIDE SEQUENCE [LARGE SCALE GENOMIC DNA]</scope>
    <source>
        <strain evidence="2">cv. Punajuju</strain>
        <tissue evidence="1">Leaves</tissue>
    </source>
</reference>
<protein>
    <submittedName>
        <fullName evidence="1">Uncharacterized protein</fullName>
    </submittedName>
</protein>
<accession>A0ACB9F293</accession>
<evidence type="ECO:0000313" key="1">
    <source>
        <dbReference type="EMBL" id="KAI3765214.1"/>
    </source>
</evidence>
<dbReference type="EMBL" id="CM042011">
    <property type="protein sequence ID" value="KAI3765214.1"/>
    <property type="molecule type" value="Genomic_DNA"/>
</dbReference>
<sequence length="109" mass="12406">MVAHIGTTIIAICTIVFTRYLRLHHHFSWFVMELHPDRNGSVNSDSDSDGFTTADCRAIQMVLSTVIASIYKSKWLIVLIFAGKRSHRLKEEKLKGGLKVRWHDPLIAS</sequence>
<comment type="caution">
    <text evidence="1">The sequence shown here is derived from an EMBL/GenBank/DDBJ whole genome shotgun (WGS) entry which is preliminary data.</text>
</comment>
<reference evidence="2" key="1">
    <citation type="journal article" date="2022" name="Mol. Ecol. Resour.">
        <title>The genomes of chicory, endive, great burdock and yacon provide insights into Asteraceae palaeo-polyploidization history and plant inulin production.</title>
        <authorList>
            <person name="Fan W."/>
            <person name="Wang S."/>
            <person name="Wang H."/>
            <person name="Wang A."/>
            <person name="Jiang F."/>
            <person name="Liu H."/>
            <person name="Zhao H."/>
            <person name="Xu D."/>
            <person name="Zhang Y."/>
        </authorList>
    </citation>
    <scope>NUCLEOTIDE SEQUENCE [LARGE SCALE GENOMIC DNA]</scope>
    <source>
        <strain evidence="2">cv. Punajuju</strain>
    </source>
</reference>
<dbReference type="Proteomes" id="UP001055811">
    <property type="component" value="Linkage Group LG03"/>
</dbReference>
<name>A0ACB9F293_CICIN</name>
<evidence type="ECO:0000313" key="2">
    <source>
        <dbReference type="Proteomes" id="UP001055811"/>
    </source>
</evidence>
<keyword evidence="2" id="KW-1185">Reference proteome</keyword>
<proteinExistence type="predicted"/>